<accession>A0ABU0PTK7</accession>
<evidence type="ECO:0000256" key="3">
    <source>
        <dbReference type="ARBA" id="ARBA00022801"/>
    </source>
</evidence>
<dbReference type="PRINTS" id="PR00502">
    <property type="entry name" value="NUDIXFAMILY"/>
</dbReference>
<dbReference type="PROSITE" id="PS51462">
    <property type="entry name" value="NUDIX"/>
    <property type="match status" value="2"/>
</dbReference>
<dbReference type="InterPro" id="IPR020084">
    <property type="entry name" value="NUDIX_hydrolase_CS"/>
</dbReference>
<dbReference type="GO" id="GO:0035539">
    <property type="term" value="F:8-oxo-7,8-dihydrodeoxyguanosine triphosphate pyrophosphatase activity"/>
    <property type="evidence" value="ECO:0007669"/>
    <property type="project" value="UniProtKB-EC"/>
</dbReference>
<dbReference type="EC" id="3.6.1.55" evidence="6"/>
<evidence type="ECO:0000256" key="1">
    <source>
        <dbReference type="ARBA" id="ARBA00001946"/>
    </source>
</evidence>
<dbReference type="PANTHER" id="PTHR43046">
    <property type="entry name" value="GDP-MANNOSE MANNOSYL HYDROLASE"/>
    <property type="match status" value="1"/>
</dbReference>
<dbReference type="Pfam" id="PF00293">
    <property type="entry name" value="NUDIX"/>
    <property type="match status" value="2"/>
</dbReference>
<evidence type="ECO:0000256" key="4">
    <source>
        <dbReference type="RuleBase" id="RU003476"/>
    </source>
</evidence>
<dbReference type="PANTHER" id="PTHR43046:SF14">
    <property type="entry name" value="MUTT_NUDIX FAMILY PROTEIN"/>
    <property type="match status" value="1"/>
</dbReference>
<dbReference type="InterPro" id="IPR015797">
    <property type="entry name" value="NUDIX_hydrolase-like_dom_sf"/>
</dbReference>
<dbReference type="Gene3D" id="3.90.79.10">
    <property type="entry name" value="Nucleoside Triphosphate Pyrophosphohydrolase"/>
    <property type="match status" value="2"/>
</dbReference>
<comment type="caution">
    <text evidence="6">The sequence shown here is derived from an EMBL/GenBank/DDBJ whole genome shotgun (WGS) entry which is preliminary data.</text>
</comment>
<comment type="cofactor">
    <cofactor evidence="1">
        <name>Mg(2+)</name>
        <dbReference type="ChEBI" id="CHEBI:18420"/>
    </cofactor>
</comment>
<dbReference type="PROSITE" id="PS00893">
    <property type="entry name" value="NUDIX_BOX"/>
    <property type="match status" value="1"/>
</dbReference>
<dbReference type="InterPro" id="IPR020476">
    <property type="entry name" value="Nudix_hydrolase"/>
</dbReference>
<evidence type="ECO:0000256" key="2">
    <source>
        <dbReference type="ARBA" id="ARBA00005582"/>
    </source>
</evidence>
<gene>
    <name evidence="6" type="ORF">QFZ56_000689</name>
</gene>
<dbReference type="EMBL" id="JAUSYA010000001">
    <property type="protein sequence ID" value="MDQ0681726.1"/>
    <property type="molecule type" value="Genomic_DNA"/>
</dbReference>
<evidence type="ECO:0000259" key="5">
    <source>
        <dbReference type="PROSITE" id="PS51462"/>
    </source>
</evidence>
<organism evidence="6 7">
    <name type="scientific">Streptomyces achromogenes</name>
    <dbReference type="NCBI Taxonomy" id="67255"/>
    <lineage>
        <taxon>Bacteria</taxon>
        <taxon>Bacillati</taxon>
        <taxon>Actinomycetota</taxon>
        <taxon>Actinomycetes</taxon>
        <taxon>Kitasatosporales</taxon>
        <taxon>Streptomycetaceae</taxon>
        <taxon>Streptomyces</taxon>
    </lineage>
</organism>
<dbReference type="InterPro" id="IPR000086">
    <property type="entry name" value="NUDIX_hydrolase_dom"/>
</dbReference>
<reference evidence="6 7" key="1">
    <citation type="submission" date="2023-07" db="EMBL/GenBank/DDBJ databases">
        <title>Comparative genomics of wheat-associated soil bacteria to identify genetic determinants of phenazine resistance.</title>
        <authorList>
            <person name="Mouncey N."/>
        </authorList>
    </citation>
    <scope>NUCLEOTIDE SEQUENCE [LARGE SCALE GENOMIC DNA]</scope>
    <source>
        <strain evidence="6 7">W4I19-2</strain>
    </source>
</reference>
<feature type="domain" description="Nudix hydrolase" evidence="5">
    <location>
        <begin position="11"/>
        <end position="132"/>
    </location>
</feature>
<sequence>MTAQPSAMPGAEPRNSAALLVNRRGQYLLHLRDAHKPICDAGLWSLPGGACEGDETLEEAVARELLEETGLILEGLTRYAVVDGIQVFLGGWDGDPSRLPVTEGIMFAFFDAATTAHLTMAPGAAQVIARHQASPVAPTPQPAVRETVLNAVGVHLYLERDGDILLGLRHPDSSFAPLKHHFLAGHCERESAVACLVREAREEAGLEIAARDVELVHVVHVVDSPTARPRLQLVFRARRWDGEPRLLEPDKCLSWGWWPLDGLPEPMVGYARTAVAGIRAGRPYSELGWERQPAPA</sequence>
<dbReference type="CDD" id="cd04683">
    <property type="entry name" value="NUDIX_Hydrolase"/>
    <property type="match status" value="1"/>
</dbReference>
<dbReference type="RefSeq" id="WP_307039886.1">
    <property type="nucleotide sequence ID" value="NZ_JAUSYA010000001.1"/>
</dbReference>
<dbReference type="Proteomes" id="UP001243364">
    <property type="component" value="Unassembled WGS sequence"/>
</dbReference>
<evidence type="ECO:0000313" key="7">
    <source>
        <dbReference type="Proteomes" id="UP001243364"/>
    </source>
</evidence>
<keyword evidence="7" id="KW-1185">Reference proteome</keyword>
<protein>
    <submittedName>
        <fullName evidence="6">8-oxo-dGTP diphosphatase</fullName>
        <ecNumber evidence="6">3.6.1.55</ecNumber>
    </submittedName>
</protein>
<name>A0ABU0PTK7_STRAH</name>
<feature type="domain" description="Nudix hydrolase" evidence="5">
    <location>
        <begin position="147"/>
        <end position="280"/>
    </location>
</feature>
<proteinExistence type="inferred from homology"/>
<comment type="similarity">
    <text evidence="2 4">Belongs to the Nudix hydrolase family.</text>
</comment>
<keyword evidence="3 4" id="KW-0378">Hydrolase</keyword>
<evidence type="ECO:0000313" key="6">
    <source>
        <dbReference type="EMBL" id="MDQ0681726.1"/>
    </source>
</evidence>
<dbReference type="SUPFAM" id="SSF55811">
    <property type="entry name" value="Nudix"/>
    <property type="match status" value="2"/>
</dbReference>